<protein>
    <submittedName>
        <fullName evidence="2">tRNA U34 5-methylaminomethyl-2-thiouridine-forming methyltransferase MnmC</fullName>
    </submittedName>
</protein>
<dbReference type="RefSeq" id="WP_131839645.1">
    <property type="nucleotide sequence ID" value="NZ_SLWB01000010.1"/>
</dbReference>
<name>A0A4R2EEU7_9BACT</name>
<dbReference type="InterPro" id="IPR008471">
    <property type="entry name" value="MnmC-like_methylTransf"/>
</dbReference>
<comment type="caution">
    <text evidence="2">The sequence shown here is derived from an EMBL/GenBank/DDBJ whole genome shotgun (WGS) entry which is preliminary data.</text>
</comment>
<reference evidence="2 3" key="1">
    <citation type="submission" date="2019-03" db="EMBL/GenBank/DDBJ databases">
        <title>Genomic Encyclopedia of Archaeal and Bacterial Type Strains, Phase II (KMG-II): from individual species to whole genera.</title>
        <authorList>
            <person name="Goeker M."/>
        </authorList>
    </citation>
    <scope>NUCLEOTIDE SEQUENCE [LARGE SCALE GENOMIC DNA]</scope>
    <source>
        <strain evidence="2 3">RL-C</strain>
    </source>
</reference>
<dbReference type="OrthoDB" id="9786494at2"/>
<keyword evidence="2" id="KW-0489">Methyltransferase</keyword>
<dbReference type="PANTHER" id="PTHR39963">
    <property type="entry name" value="SLL0983 PROTEIN"/>
    <property type="match status" value="1"/>
</dbReference>
<dbReference type="AlphaFoldDB" id="A0A4R2EEU7"/>
<proteinExistence type="predicted"/>
<dbReference type="GO" id="GO:0004808">
    <property type="term" value="F:tRNA (5-methylaminomethyl-2-thiouridylate)(34)-methyltransferase activity"/>
    <property type="evidence" value="ECO:0007669"/>
    <property type="project" value="InterPro"/>
</dbReference>
<dbReference type="Gene3D" id="3.40.50.150">
    <property type="entry name" value="Vaccinia Virus protein VP39"/>
    <property type="match status" value="1"/>
</dbReference>
<dbReference type="GO" id="GO:0016645">
    <property type="term" value="F:oxidoreductase activity, acting on the CH-NH group of donors"/>
    <property type="evidence" value="ECO:0007669"/>
    <property type="project" value="InterPro"/>
</dbReference>
<dbReference type="SUPFAM" id="SSF53335">
    <property type="entry name" value="S-adenosyl-L-methionine-dependent methyltransferases"/>
    <property type="match status" value="1"/>
</dbReference>
<feature type="domain" description="MnmC-like methyltransferase" evidence="1">
    <location>
        <begin position="148"/>
        <end position="227"/>
    </location>
</feature>
<evidence type="ECO:0000313" key="3">
    <source>
        <dbReference type="Proteomes" id="UP000294830"/>
    </source>
</evidence>
<keyword evidence="2" id="KW-0808">Transferase</keyword>
<dbReference type="InterPro" id="IPR029063">
    <property type="entry name" value="SAM-dependent_MTases_sf"/>
</dbReference>
<sequence length="227" mass="25551">MEFDSEYLQERVHVVETTDGSQTLSIDGGIEHYHSINGAIAEALHVYIDAGLAPFAGREVNVFEVGFGTGLNAMLAYQFAVCNATKVNYTSVERYPLPLNIVEKFTYPEQVELDREKYFNALHSAPWNSKVELDPCFTLQKVEVDLVEYSPSAEIDVVFFDAFAPDLQPQLWSLQVFERIYKTMNAGGVLVTYSSKGFVKNNLRESGFNVKRLPGPKGKRHMILAQK</sequence>
<dbReference type="InterPro" id="IPR047785">
    <property type="entry name" value="tRNA_MNMC2"/>
</dbReference>
<dbReference type="EMBL" id="SLWB01000010">
    <property type="protein sequence ID" value="TCN65656.1"/>
    <property type="molecule type" value="Genomic_DNA"/>
</dbReference>
<dbReference type="Proteomes" id="UP000294830">
    <property type="component" value="Unassembled WGS sequence"/>
</dbReference>
<dbReference type="PANTHER" id="PTHR39963:SF1">
    <property type="entry name" value="MNMC-LIKE METHYLTRANSFERASE DOMAIN-CONTAINING PROTEIN"/>
    <property type="match status" value="1"/>
</dbReference>
<keyword evidence="3" id="KW-1185">Reference proteome</keyword>
<dbReference type="NCBIfam" id="NF033855">
    <property type="entry name" value="tRNA_MNMC2"/>
    <property type="match status" value="1"/>
</dbReference>
<dbReference type="Pfam" id="PF05430">
    <property type="entry name" value="Methyltransf_30"/>
    <property type="match status" value="1"/>
</dbReference>
<dbReference type="GO" id="GO:0032259">
    <property type="term" value="P:methylation"/>
    <property type="evidence" value="ECO:0007669"/>
    <property type="project" value="UniProtKB-KW"/>
</dbReference>
<accession>A0A4R2EEU7</accession>
<evidence type="ECO:0000259" key="1">
    <source>
        <dbReference type="Pfam" id="PF05430"/>
    </source>
</evidence>
<organism evidence="2 3">
    <name type="scientific">Acetobacteroides hydrogenigenes</name>
    <dbReference type="NCBI Taxonomy" id="979970"/>
    <lineage>
        <taxon>Bacteria</taxon>
        <taxon>Pseudomonadati</taxon>
        <taxon>Bacteroidota</taxon>
        <taxon>Bacteroidia</taxon>
        <taxon>Bacteroidales</taxon>
        <taxon>Rikenellaceae</taxon>
        <taxon>Acetobacteroides</taxon>
    </lineage>
</organism>
<evidence type="ECO:0000313" key="2">
    <source>
        <dbReference type="EMBL" id="TCN65656.1"/>
    </source>
</evidence>
<gene>
    <name evidence="2" type="ORF">CLV25_11045</name>
</gene>